<comment type="similarity">
    <text evidence="1 2">Belongs to the iron/ascorbate-dependent oxidoreductase family.</text>
</comment>
<organism evidence="4 5">
    <name type="scientific">Dothistroma septosporum (strain NZE10 / CBS 128990)</name>
    <name type="common">Red band needle blight fungus</name>
    <name type="synonym">Mycosphaerella pini</name>
    <dbReference type="NCBI Taxonomy" id="675120"/>
    <lineage>
        <taxon>Eukaryota</taxon>
        <taxon>Fungi</taxon>
        <taxon>Dikarya</taxon>
        <taxon>Ascomycota</taxon>
        <taxon>Pezizomycotina</taxon>
        <taxon>Dothideomycetes</taxon>
        <taxon>Dothideomycetidae</taxon>
        <taxon>Mycosphaerellales</taxon>
        <taxon>Mycosphaerellaceae</taxon>
        <taxon>Dothistroma</taxon>
    </lineage>
</organism>
<keyword evidence="2" id="KW-0408">Iron</keyword>
<dbReference type="Gene3D" id="2.60.120.330">
    <property type="entry name" value="B-lactam Antibiotic, Isopenicillin N Synthase, Chain"/>
    <property type="match status" value="1"/>
</dbReference>
<dbReference type="OMA" id="WLGFFKV"/>
<dbReference type="PRINTS" id="PR00682">
    <property type="entry name" value="IPNSYNTHASE"/>
</dbReference>
<dbReference type="EMBL" id="KB446535">
    <property type="protein sequence ID" value="EME49279.1"/>
    <property type="molecule type" value="Genomic_DNA"/>
</dbReference>
<reference evidence="5" key="1">
    <citation type="journal article" date="2012" name="PLoS Genet.">
        <title>The genomes of the fungal plant pathogens Cladosporium fulvum and Dothistroma septosporum reveal adaptation to different hosts and lifestyles but also signatures of common ancestry.</title>
        <authorList>
            <person name="de Wit P.J.G.M."/>
            <person name="van der Burgt A."/>
            <person name="Oekmen B."/>
            <person name="Stergiopoulos I."/>
            <person name="Abd-Elsalam K.A."/>
            <person name="Aerts A.L."/>
            <person name="Bahkali A.H."/>
            <person name="Beenen H.G."/>
            <person name="Chettri P."/>
            <person name="Cox M.P."/>
            <person name="Datema E."/>
            <person name="de Vries R.P."/>
            <person name="Dhillon B."/>
            <person name="Ganley A.R."/>
            <person name="Griffiths S.A."/>
            <person name="Guo Y."/>
            <person name="Hamelin R.C."/>
            <person name="Henrissat B."/>
            <person name="Kabir M.S."/>
            <person name="Jashni M.K."/>
            <person name="Kema G."/>
            <person name="Klaubauf S."/>
            <person name="Lapidus A."/>
            <person name="Levasseur A."/>
            <person name="Lindquist E."/>
            <person name="Mehrabi R."/>
            <person name="Ohm R.A."/>
            <person name="Owen T.J."/>
            <person name="Salamov A."/>
            <person name="Schwelm A."/>
            <person name="Schijlen E."/>
            <person name="Sun H."/>
            <person name="van den Burg H.A."/>
            <person name="van Ham R.C.H.J."/>
            <person name="Zhang S."/>
            <person name="Goodwin S.B."/>
            <person name="Grigoriev I.V."/>
            <person name="Collemare J."/>
            <person name="Bradshaw R.E."/>
        </authorList>
    </citation>
    <scope>NUCLEOTIDE SEQUENCE [LARGE SCALE GENOMIC DNA]</scope>
    <source>
        <strain evidence="5">NZE10 / CBS 128990</strain>
    </source>
</reference>
<dbReference type="SUPFAM" id="SSF51197">
    <property type="entry name" value="Clavaminate synthase-like"/>
    <property type="match status" value="1"/>
</dbReference>
<dbReference type="eggNOG" id="KOG0143">
    <property type="taxonomic scope" value="Eukaryota"/>
</dbReference>
<reference evidence="4 5" key="2">
    <citation type="journal article" date="2012" name="PLoS Pathog.">
        <title>Diverse lifestyles and strategies of plant pathogenesis encoded in the genomes of eighteen Dothideomycetes fungi.</title>
        <authorList>
            <person name="Ohm R.A."/>
            <person name="Feau N."/>
            <person name="Henrissat B."/>
            <person name="Schoch C.L."/>
            <person name="Horwitz B.A."/>
            <person name="Barry K.W."/>
            <person name="Condon B.J."/>
            <person name="Copeland A.C."/>
            <person name="Dhillon B."/>
            <person name="Glaser F."/>
            <person name="Hesse C.N."/>
            <person name="Kosti I."/>
            <person name="LaButti K."/>
            <person name="Lindquist E.A."/>
            <person name="Lucas S."/>
            <person name="Salamov A.A."/>
            <person name="Bradshaw R.E."/>
            <person name="Ciuffetti L."/>
            <person name="Hamelin R.C."/>
            <person name="Kema G.H.J."/>
            <person name="Lawrence C."/>
            <person name="Scott J.A."/>
            <person name="Spatafora J.W."/>
            <person name="Turgeon B.G."/>
            <person name="de Wit P.J.G.M."/>
            <person name="Zhong S."/>
            <person name="Goodwin S.B."/>
            <person name="Grigoriev I.V."/>
        </authorList>
    </citation>
    <scope>NUCLEOTIDE SEQUENCE [LARGE SCALE GENOMIC DNA]</scope>
    <source>
        <strain evidence="5">NZE10 / CBS 128990</strain>
    </source>
</reference>
<keyword evidence="2" id="KW-0479">Metal-binding</keyword>
<evidence type="ECO:0000256" key="2">
    <source>
        <dbReference type="RuleBase" id="RU003682"/>
    </source>
</evidence>
<feature type="domain" description="Fe2OG dioxygenase" evidence="3">
    <location>
        <begin position="220"/>
        <end position="332"/>
    </location>
</feature>
<dbReference type="OrthoDB" id="288590at2759"/>
<dbReference type="InterPro" id="IPR005123">
    <property type="entry name" value="Oxoglu/Fe-dep_dioxygenase_dom"/>
</dbReference>
<dbReference type="GO" id="GO:0016491">
    <property type="term" value="F:oxidoreductase activity"/>
    <property type="evidence" value="ECO:0007669"/>
    <property type="project" value="UniProtKB-KW"/>
</dbReference>
<evidence type="ECO:0000259" key="3">
    <source>
        <dbReference type="PROSITE" id="PS51471"/>
    </source>
</evidence>
<dbReference type="GO" id="GO:0044283">
    <property type="term" value="P:small molecule biosynthetic process"/>
    <property type="evidence" value="ECO:0007669"/>
    <property type="project" value="UniProtKB-ARBA"/>
</dbReference>
<dbReference type="GO" id="GO:0046872">
    <property type="term" value="F:metal ion binding"/>
    <property type="evidence" value="ECO:0007669"/>
    <property type="project" value="UniProtKB-KW"/>
</dbReference>
<dbReference type="PANTHER" id="PTHR47990">
    <property type="entry name" value="2-OXOGLUTARATE (2OG) AND FE(II)-DEPENDENT OXYGENASE SUPERFAMILY PROTEIN-RELATED"/>
    <property type="match status" value="1"/>
</dbReference>
<dbReference type="HOGENOM" id="CLU_010119_6_3_1"/>
<dbReference type="InterPro" id="IPR026992">
    <property type="entry name" value="DIOX_N"/>
</dbReference>
<evidence type="ECO:0000313" key="5">
    <source>
        <dbReference type="Proteomes" id="UP000016933"/>
    </source>
</evidence>
<protein>
    <recommendedName>
        <fullName evidence="3">Fe2OG dioxygenase domain-containing protein</fullName>
    </recommendedName>
</protein>
<keyword evidence="2" id="KW-0560">Oxidoreductase</keyword>
<name>N1Q438_DOTSN</name>
<sequence length="373" mass="41592">MAAAAVAPPSTHSEARQAAQDYLNQRLASGAYTKATRPFTVPEINIAKSFSNNTNDKKAVALQIHDACTNSGFFHITGHGISEGTRQTIINAAKRFTKDLPRSKKEALHVKHSKYFRGWEPADHTYVNPSDWSTETAAPETKEGFNWGYEAGLDPTGGDGQYCELDGEKMNGNSWPAEDDLPGFYNDVKEYYGQVLQLARHLFQLFALSLDLPEGYFDEMTTHPGGIARLLYYPPSKDPKPQDPSEPDKEIGLGAHSDYECFTILLCSTASGLEILSPENVWVPAQPVEGSFIINVADFLMRWTNGVYKSTIHRVVNRTTHERYSVPFFFSINYDQTVETLPSCITPEHPSRYQPVKAGEYILERLKATAKDG</sequence>
<dbReference type="PROSITE" id="PS51471">
    <property type="entry name" value="FE2OG_OXY"/>
    <property type="match status" value="1"/>
</dbReference>
<dbReference type="Pfam" id="PF03171">
    <property type="entry name" value="2OG-FeII_Oxy"/>
    <property type="match status" value="1"/>
</dbReference>
<dbReference type="STRING" id="675120.N1Q438"/>
<dbReference type="Proteomes" id="UP000016933">
    <property type="component" value="Unassembled WGS sequence"/>
</dbReference>
<evidence type="ECO:0000313" key="4">
    <source>
        <dbReference type="EMBL" id="EME49279.1"/>
    </source>
</evidence>
<dbReference type="InterPro" id="IPR027443">
    <property type="entry name" value="IPNS-like_sf"/>
</dbReference>
<keyword evidence="5" id="KW-1185">Reference proteome</keyword>
<accession>N1Q438</accession>
<evidence type="ECO:0000256" key="1">
    <source>
        <dbReference type="ARBA" id="ARBA00008056"/>
    </source>
</evidence>
<dbReference type="InterPro" id="IPR044861">
    <property type="entry name" value="IPNS-like_FE2OG_OXY"/>
</dbReference>
<dbReference type="AlphaFoldDB" id="N1Q438"/>
<proteinExistence type="inferred from homology"/>
<dbReference type="Pfam" id="PF14226">
    <property type="entry name" value="DIOX_N"/>
    <property type="match status" value="1"/>
</dbReference>
<dbReference type="InterPro" id="IPR050231">
    <property type="entry name" value="Iron_ascorbate_oxido_reductase"/>
</dbReference>
<gene>
    <name evidence="4" type="ORF">DOTSEDRAFT_163510</name>
</gene>